<dbReference type="GO" id="GO:0003824">
    <property type="term" value="F:catalytic activity"/>
    <property type="evidence" value="ECO:0007669"/>
    <property type="project" value="InterPro"/>
</dbReference>
<dbReference type="Pfam" id="PF14529">
    <property type="entry name" value="Exo_endo_phos_2"/>
    <property type="match status" value="1"/>
</dbReference>
<evidence type="ECO:0000259" key="1">
    <source>
        <dbReference type="PROSITE" id="PS50878"/>
    </source>
</evidence>
<dbReference type="Proteomes" id="UP000580250">
    <property type="component" value="Unassembled WGS sequence"/>
</dbReference>
<dbReference type="CDD" id="cd01650">
    <property type="entry name" value="RT_nLTR_like"/>
    <property type="match status" value="1"/>
</dbReference>
<comment type="caution">
    <text evidence="2">The sequence shown here is derived from an EMBL/GenBank/DDBJ whole genome shotgun (WGS) entry which is preliminary data.</text>
</comment>
<dbReference type="SUPFAM" id="SSF56672">
    <property type="entry name" value="DNA/RNA polymerases"/>
    <property type="match status" value="1"/>
</dbReference>
<dbReference type="InterPro" id="IPR036691">
    <property type="entry name" value="Endo/exonu/phosph_ase_sf"/>
</dbReference>
<dbReference type="Pfam" id="PF00078">
    <property type="entry name" value="RVT_1"/>
    <property type="match status" value="1"/>
</dbReference>
<protein>
    <recommendedName>
        <fullName evidence="1">Reverse transcriptase domain-containing protein</fullName>
    </recommendedName>
</protein>
<dbReference type="OrthoDB" id="410104at2759"/>
<feature type="domain" description="Reverse transcriptase" evidence="1">
    <location>
        <begin position="449"/>
        <end position="718"/>
    </location>
</feature>
<sequence length="925" mass="106699">MVLMSNKFHILAFSETWLNSKIEDSVIIQGFNNHLIRSDRQSRKGGGVAILISDLIPFQKIKVPKIPNSDICCIDVFSPLNQQKIRLIVVYRPTTKEALEHLTSLIDCLVLLSSIDYPYYILGDFNFPNLNWANPNPFPNTLTPSESIFLEFFQSSNLEQIVQAPTRNQNYLDLVLTSDKSLTSSLSVETPMGGSDHNSILFDIKLNFKSQSKSNPKYQFNKANYSHINGIIANIDWVLFFYDCIDVESCYNKFLSFLHTIIRSCVPLSNKSDSFEHFPAHIQGLHQYRKNLWKGISKPHIKEKFIETSNKLEYEISKFIRNRENKKLSNIKTKFDYISSFIKPKNPNMPSLIGQNNQLIFSNQIKSDILADQFVSVFSNQNLSSQPFFLSRHPQIPTISTISIDPQIVFDTISKLDNSNNTSPDCIPNIFYKKCRDALVIPLTHIFSLSILSSKIPSIWKKAIINPIPKKTNPQYPIDFRPISLLCSSSKILEKIISNELQSFIESHKILPACQHGFRKSHSVSTQLLEVMDDFTFALENKNSVDIIYFDLAKAFDTVPHSLLISKLHKVGIQGNLLSWINDYLTNRTFTVRVSSHYSEEKHCTSGVPQGSILGPLLFITFISDLPAYCSTKGITIKLFADDLKAYNIFNNITNEFPLQIFINKFEEYCHLNGLKIAIEKCCVLYLGNSNPSTKYFINDIVIPQTSEDSVRDLGIYFSHDLKWDKHINIITRKAIKCSYSIFKSIKSKNSKILTNLFNIYVRPILEFSSPVFNPHLEKDIKSIEKVQKDFLRWVFRRINPKTELPDYPELLNYFKQESLLYRRIKADLNLFHQHVCGTISIKNNNSYFINKANTRGFQNIVPIACNTKARFHSFFVRTARLYKFIPQHMRNSTPEHFSRLLVTFDISQFIDSLPNHLKRHFYNF</sequence>
<dbReference type="PROSITE" id="PS50878">
    <property type="entry name" value="RT_POL"/>
    <property type="match status" value="1"/>
</dbReference>
<dbReference type="AlphaFoldDB" id="A0A6V7VJQ3"/>
<evidence type="ECO:0000313" key="2">
    <source>
        <dbReference type="EMBL" id="CAD2174648.1"/>
    </source>
</evidence>
<dbReference type="EMBL" id="CAJEWN010000240">
    <property type="protein sequence ID" value="CAD2174648.1"/>
    <property type="molecule type" value="Genomic_DNA"/>
</dbReference>
<accession>A0A6V7VJQ3</accession>
<dbReference type="InterPro" id="IPR000477">
    <property type="entry name" value="RT_dom"/>
</dbReference>
<gene>
    <name evidence="2" type="ORF">MENT_LOCUS26332</name>
</gene>
<dbReference type="PANTHER" id="PTHR33395:SF22">
    <property type="entry name" value="REVERSE TRANSCRIPTASE DOMAIN-CONTAINING PROTEIN"/>
    <property type="match status" value="1"/>
</dbReference>
<dbReference type="PANTHER" id="PTHR33395">
    <property type="entry name" value="TRANSCRIPTASE, PUTATIVE-RELATED-RELATED"/>
    <property type="match status" value="1"/>
</dbReference>
<dbReference type="Gene3D" id="3.60.10.10">
    <property type="entry name" value="Endonuclease/exonuclease/phosphatase"/>
    <property type="match status" value="1"/>
</dbReference>
<dbReference type="GO" id="GO:0007508">
    <property type="term" value="P:larval heart development"/>
    <property type="evidence" value="ECO:0007669"/>
    <property type="project" value="TreeGrafter"/>
</dbReference>
<reference evidence="2 3" key="1">
    <citation type="submission" date="2020-08" db="EMBL/GenBank/DDBJ databases">
        <authorList>
            <person name="Koutsovoulos G."/>
            <person name="Danchin GJ E."/>
        </authorList>
    </citation>
    <scope>NUCLEOTIDE SEQUENCE [LARGE SCALE GENOMIC DNA]</scope>
</reference>
<dbReference type="SUPFAM" id="SSF56219">
    <property type="entry name" value="DNase I-like"/>
    <property type="match status" value="1"/>
</dbReference>
<name>A0A6V7VJQ3_MELEN</name>
<dbReference type="InterPro" id="IPR005135">
    <property type="entry name" value="Endo/exonuclease/phosphatase"/>
</dbReference>
<organism evidence="2 3">
    <name type="scientific">Meloidogyne enterolobii</name>
    <name type="common">Root-knot nematode worm</name>
    <name type="synonym">Meloidogyne mayaguensis</name>
    <dbReference type="NCBI Taxonomy" id="390850"/>
    <lineage>
        <taxon>Eukaryota</taxon>
        <taxon>Metazoa</taxon>
        <taxon>Ecdysozoa</taxon>
        <taxon>Nematoda</taxon>
        <taxon>Chromadorea</taxon>
        <taxon>Rhabditida</taxon>
        <taxon>Tylenchina</taxon>
        <taxon>Tylenchomorpha</taxon>
        <taxon>Tylenchoidea</taxon>
        <taxon>Meloidogynidae</taxon>
        <taxon>Meloidogyninae</taxon>
        <taxon>Meloidogyne</taxon>
    </lineage>
</organism>
<dbReference type="InterPro" id="IPR043502">
    <property type="entry name" value="DNA/RNA_pol_sf"/>
</dbReference>
<dbReference type="GO" id="GO:0031012">
    <property type="term" value="C:extracellular matrix"/>
    <property type="evidence" value="ECO:0007669"/>
    <property type="project" value="TreeGrafter"/>
</dbReference>
<evidence type="ECO:0000313" key="3">
    <source>
        <dbReference type="Proteomes" id="UP000580250"/>
    </source>
</evidence>
<dbReference type="PRINTS" id="PR01345">
    <property type="entry name" value="CERVTRCPTASE"/>
</dbReference>
<proteinExistence type="predicted"/>
<dbReference type="GO" id="GO:0061343">
    <property type="term" value="P:cell adhesion involved in heart morphogenesis"/>
    <property type="evidence" value="ECO:0007669"/>
    <property type="project" value="TreeGrafter"/>
</dbReference>